<comment type="catalytic activity">
    <reaction evidence="8">
        <text>N-acetyl-L-glutamate + ATP = N-acetyl-L-glutamyl 5-phosphate + ADP</text>
        <dbReference type="Rhea" id="RHEA:14629"/>
        <dbReference type="ChEBI" id="CHEBI:30616"/>
        <dbReference type="ChEBI" id="CHEBI:44337"/>
        <dbReference type="ChEBI" id="CHEBI:57936"/>
        <dbReference type="ChEBI" id="CHEBI:456216"/>
        <dbReference type="EC" id="2.7.2.8"/>
    </reaction>
</comment>
<dbReference type="GO" id="GO:0005524">
    <property type="term" value="F:ATP binding"/>
    <property type="evidence" value="ECO:0007669"/>
    <property type="project" value="UniProtKB-UniRule"/>
</dbReference>
<dbReference type="Pfam" id="PF00696">
    <property type="entry name" value="AA_kinase"/>
    <property type="match status" value="1"/>
</dbReference>
<comment type="subcellular location">
    <subcellularLocation>
        <location evidence="8">Plastid</location>
        <location evidence="8">Chloroplast</location>
    </subcellularLocation>
</comment>
<dbReference type="InterPro" id="IPR041727">
    <property type="entry name" value="NAGK-C"/>
</dbReference>
<keyword evidence="3 8" id="KW-0028">Amino-acid biosynthesis</keyword>
<feature type="binding site" evidence="8">
    <location>
        <begin position="66"/>
        <end position="67"/>
    </location>
    <ligand>
        <name>substrate</name>
    </ligand>
</feature>
<evidence type="ECO:0000256" key="1">
    <source>
        <dbReference type="ARBA" id="ARBA00004828"/>
    </source>
</evidence>
<evidence type="ECO:0000256" key="4">
    <source>
        <dbReference type="ARBA" id="ARBA00022679"/>
    </source>
</evidence>
<dbReference type="GO" id="GO:0042450">
    <property type="term" value="P:L-arginine biosynthetic process via ornithine"/>
    <property type="evidence" value="ECO:0007669"/>
    <property type="project" value="UniProtKB-UniRule"/>
</dbReference>
<feature type="binding site" evidence="8">
    <location>
        <position position="88"/>
    </location>
    <ligand>
        <name>substrate</name>
    </ligand>
</feature>
<keyword evidence="4 8" id="KW-0808">Transferase</keyword>
<dbReference type="GO" id="GO:0003991">
    <property type="term" value="F:acetylglutamate kinase activity"/>
    <property type="evidence" value="ECO:0007669"/>
    <property type="project" value="UniProtKB-UniRule"/>
</dbReference>
<dbReference type="InterPro" id="IPR001057">
    <property type="entry name" value="Glu/AcGlu_kinase"/>
</dbReference>
<comment type="function">
    <text evidence="8">Catalyzes the ATP-dependent phosphorylation of N-acetyl-L-glutamate.</text>
</comment>
<name>A0A1Z1MP36_9FLOR</name>
<dbReference type="FunFam" id="3.40.1160.10:FF:000004">
    <property type="entry name" value="Acetylglutamate kinase"/>
    <property type="match status" value="1"/>
</dbReference>
<dbReference type="RefSeq" id="YP_009398328.1">
    <property type="nucleotide sequence ID" value="NC_035291.1"/>
</dbReference>
<evidence type="ECO:0000256" key="8">
    <source>
        <dbReference type="HAMAP-Rule" id="MF_00082"/>
    </source>
</evidence>
<dbReference type="GO" id="GO:0009507">
    <property type="term" value="C:chloroplast"/>
    <property type="evidence" value="ECO:0007669"/>
    <property type="project" value="UniProtKB-SubCell"/>
</dbReference>
<feature type="site" description="Transition state stabilizer" evidence="8">
    <location>
        <position position="31"/>
    </location>
</feature>
<evidence type="ECO:0000313" key="10">
    <source>
        <dbReference type="EMBL" id="ARW67514.1"/>
    </source>
</evidence>
<evidence type="ECO:0000256" key="7">
    <source>
        <dbReference type="ARBA" id="ARBA00022840"/>
    </source>
</evidence>
<gene>
    <name evidence="8 10" type="primary">argB</name>
</gene>
<dbReference type="InterPro" id="IPR037528">
    <property type="entry name" value="ArgB"/>
</dbReference>
<dbReference type="PANTHER" id="PTHR23342:SF0">
    <property type="entry name" value="N-ACETYLGLUTAMATE SYNTHASE, MITOCHONDRIAL"/>
    <property type="match status" value="1"/>
</dbReference>
<dbReference type="PANTHER" id="PTHR23342">
    <property type="entry name" value="N-ACETYLGLUTAMATE SYNTHASE"/>
    <property type="match status" value="1"/>
</dbReference>
<dbReference type="InterPro" id="IPR004662">
    <property type="entry name" value="AcgluKinase_fam"/>
</dbReference>
<dbReference type="InterPro" id="IPR001048">
    <property type="entry name" value="Asp/Glu/Uridylate_kinase"/>
</dbReference>
<dbReference type="UniPathway" id="UPA00068">
    <property type="reaction ID" value="UER00107"/>
</dbReference>
<evidence type="ECO:0000256" key="2">
    <source>
        <dbReference type="ARBA" id="ARBA00022571"/>
    </source>
</evidence>
<dbReference type="PRINTS" id="PR00474">
    <property type="entry name" value="GLU5KINASE"/>
</dbReference>
<feature type="binding site" evidence="8">
    <location>
        <position position="181"/>
    </location>
    <ligand>
        <name>substrate</name>
    </ligand>
</feature>
<dbReference type="SUPFAM" id="SSF53633">
    <property type="entry name" value="Carbamate kinase-like"/>
    <property type="match status" value="1"/>
</dbReference>
<evidence type="ECO:0000259" key="9">
    <source>
        <dbReference type="Pfam" id="PF00696"/>
    </source>
</evidence>
<proteinExistence type="inferred from homology"/>
<comment type="pathway">
    <text evidence="1 8">Amino-acid biosynthesis; L-arginine biosynthesis; N(2)-acetyl-L-ornithine from L-glutamate: step 2/4.</text>
</comment>
<keyword evidence="10" id="KW-0150">Chloroplast</keyword>
<dbReference type="HAMAP" id="MF_00082">
    <property type="entry name" value="ArgB"/>
    <property type="match status" value="1"/>
</dbReference>
<dbReference type="NCBIfam" id="TIGR00761">
    <property type="entry name" value="argB"/>
    <property type="match status" value="1"/>
</dbReference>
<evidence type="ECO:0000256" key="3">
    <source>
        <dbReference type="ARBA" id="ARBA00022605"/>
    </source>
</evidence>
<keyword evidence="7 8" id="KW-0067">ATP-binding</keyword>
<sequence length="286" mass="31349">MSNFAISDRFYFSSDTISLVNKYAGATFVIKYGGSVMKNNLLQTYVIQDLSFLYSLGIKVVLVHGGGFLINNWLRKLEIEPKFENGIRITDQESMEVVEMVLNGKINKQLVSLLNQNNIPSIGISGKDASLVQASPIFGDSNNLTGKVDSINAKILNLLMSNNYMPVIASVASDLIGNTYNINADTLASSIASELKADKLILLTDTPGILYNLNDSSSLIKYLDIETVNDLQSKGIISDGMIPKVQSCINALQSNVKAAHIIDGRLRHSLLFELFTYDRLGSMIVL</sequence>
<evidence type="ECO:0000256" key="5">
    <source>
        <dbReference type="ARBA" id="ARBA00022741"/>
    </source>
</evidence>
<organism evidence="10">
    <name type="scientific">Thaumatella adunca</name>
    <dbReference type="NCBI Taxonomy" id="2006976"/>
    <lineage>
        <taxon>Eukaryota</taxon>
        <taxon>Rhodophyta</taxon>
        <taxon>Florideophyceae</taxon>
        <taxon>Rhodymeniophycidae</taxon>
        <taxon>Ceramiales</taxon>
        <taxon>Rhodomelaceae</taxon>
        <taxon>Thaumatella</taxon>
    </lineage>
</organism>
<geneLocation type="chloroplast" evidence="10"/>
<feature type="site" description="Transition state stabilizer" evidence="8">
    <location>
        <position position="244"/>
    </location>
</feature>
<keyword evidence="10" id="KW-0934">Plastid</keyword>
<dbReference type="Gene3D" id="3.40.1160.10">
    <property type="entry name" value="Acetylglutamate kinase-like"/>
    <property type="match status" value="1"/>
</dbReference>
<protein>
    <recommendedName>
        <fullName evidence="8">Acetylglutamate kinase</fullName>
        <ecNumber evidence="8">2.7.2.8</ecNumber>
    </recommendedName>
    <alternativeName>
        <fullName evidence="8">N-acetyl-L-glutamate 5-phosphotransferase</fullName>
    </alternativeName>
    <alternativeName>
        <fullName evidence="8">NAG kinase</fullName>
        <shortName evidence="8">NAGK</shortName>
    </alternativeName>
</protein>
<dbReference type="GeneID" id="33360836"/>
<reference evidence="10" key="1">
    <citation type="journal article" date="2017" name="J. Phycol.">
        <title>Analysis of chloroplast genomes and a supermatrix inform reclassification of the Rhodomelaceae (Rhodophyta).</title>
        <authorList>
            <person name="Diaz-Tapia P."/>
            <person name="Maggs C.A."/>
            <person name="West J.A."/>
            <person name="Verbruggen H."/>
        </authorList>
    </citation>
    <scope>NUCLEOTIDE SEQUENCE</scope>
    <source>
        <strain evidence="10">PD1388</strain>
    </source>
</reference>
<dbReference type="AlphaFoldDB" id="A0A1Z1MP36"/>
<keyword evidence="6 8" id="KW-0418">Kinase</keyword>
<dbReference type="EMBL" id="MF101447">
    <property type="protein sequence ID" value="ARW67514.1"/>
    <property type="molecule type" value="Genomic_DNA"/>
</dbReference>
<accession>A0A1Z1MP36</accession>
<comment type="similarity">
    <text evidence="8">Belongs to the acetylglutamate kinase family. ArgB subfamily.</text>
</comment>
<dbReference type="EC" id="2.7.2.8" evidence="8"/>
<dbReference type="CDD" id="cd04250">
    <property type="entry name" value="AAK_NAGK-C"/>
    <property type="match status" value="1"/>
</dbReference>
<evidence type="ECO:0000256" key="6">
    <source>
        <dbReference type="ARBA" id="ARBA00022777"/>
    </source>
</evidence>
<dbReference type="PIRSF" id="PIRSF000728">
    <property type="entry name" value="NAGK"/>
    <property type="match status" value="1"/>
</dbReference>
<keyword evidence="5 8" id="KW-0547">Nucleotide-binding</keyword>
<feature type="domain" description="Aspartate/glutamate/uridylate kinase" evidence="9">
    <location>
        <begin position="27"/>
        <end position="263"/>
    </location>
</feature>
<dbReference type="InterPro" id="IPR036393">
    <property type="entry name" value="AceGlu_kinase-like_sf"/>
</dbReference>
<keyword evidence="2 8" id="KW-0055">Arginine biosynthesis</keyword>